<dbReference type="InterPro" id="IPR039420">
    <property type="entry name" value="WalR-like"/>
</dbReference>
<name>A0A238ZAE5_9ACTN</name>
<keyword evidence="9" id="KW-1185">Reference proteome</keyword>
<evidence type="ECO:0000313" key="8">
    <source>
        <dbReference type="EMBL" id="SNR80515.1"/>
    </source>
</evidence>
<dbReference type="PANTHER" id="PTHR43214">
    <property type="entry name" value="TWO-COMPONENT RESPONSE REGULATOR"/>
    <property type="match status" value="1"/>
</dbReference>
<evidence type="ECO:0000256" key="5">
    <source>
        <dbReference type="PROSITE-ProRule" id="PRU00169"/>
    </source>
</evidence>
<keyword evidence="1 5" id="KW-0597">Phosphoprotein</keyword>
<dbReference type="InterPro" id="IPR011006">
    <property type="entry name" value="CheY-like_superfamily"/>
</dbReference>
<gene>
    <name evidence="8" type="ORF">SAMN06272737_1273</name>
</gene>
<dbReference type="PANTHER" id="PTHR43214:SF24">
    <property type="entry name" value="TRANSCRIPTIONAL REGULATORY PROTEIN NARL-RELATED"/>
    <property type="match status" value="1"/>
</dbReference>
<accession>A0A238ZAE5</accession>
<proteinExistence type="predicted"/>
<keyword evidence="4" id="KW-0804">Transcription</keyword>
<evidence type="ECO:0000256" key="4">
    <source>
        <dbReference type="ARBA" id="ARBA00023163"/>
    </source>
</evidence>
<dbReference type="Proteomes" id="UP000198403">
    <property type="component" value="Unassembled WGS sequence"/>
</dbReference>
<dbReference type="SMART" id="SM00448">
    <property type="entry name" value="REC"/>
    <property type="match status" value="1"/>
</dbReference>
<evidence type="ECO:0000259" key="6">
    <source>
        <dbReference type="PROSITE" id="PS50043"/>
    </source>
</evidence>
<sequence>MTVTVVVAEDHLLVREGLRQLLDGGDTTVLATADDLPSLQAAVTEHRPAVVITDLRMPPTGTDEGIRAARWLREAHPDTGLLLLSQYLDVGGALALLADGGRGRGYLLKQHVTRPDVVRRAVREVGDGGCYVDPDVVELLVHRASSRSRLAALTSRELEVLAQMAQGRSNTAIARELFVTYRAVEKHINSLFAKLGLAEEDSVHRRVAAVLMYLDEQP</sequence>
<dbReference type="SMART" id="SM00421">
    <property type="entry name" value="HTH_LUXR"/>
    <property type="match status" value="1"/>
</dbReference>
<dbReference type="Pfam" id="PF00072">
    <property type="entry name" value="Response_reg"/>
    <property type="match status" value="1"/>
</dbReference>
<dbReference type="SUPFAM" id="SSF46894">
    <property type="entry name" value="C-terminal effector domain of the bipartite response regulators"/>
    <property type="match status" value="1"/>
</dbReference>
<dbReference type="Pfam" id="PF00196">
    <property type="entry name" value="GerE"/>
    <property type="match status" value="1"/>
</dbReference>
<dbReference type="PROSITE" id="PS50043">
    <property type="entry name" value="HTH_LUXR_2"/>
    <property type="match status" value="1"/>
</dbReference>
<dbReference type="GO" id="GO:0000160">
    <property type="term" value="P:phosphorelay signal transduction system"/>
    <property type="evidence" value="ECO:0007669"/>
    <property type="project" value="InterPro"/>
</dbReference>
<evidence type="ECO:0000256" key="1">
    <source>
        <dbReference type="ARBA" id="ARBA00022553"/>
    </source>
</evidence>
<keyword evidence="3" id="KW-0238">DNA-binding</keyword>
<feature type="domain" description="HTH luxR-type" evidence="6">
    <location>
        <begin position="146"/>
        <end position="217"/>
    </location>
</feature>
<dbReference type="InterPro" id="IPR058245">
    <property type="entry name" value="NreC/VraR/RcsB-like_REC"/>
</dbReference>
<dbReference type="SUPFAM" id="SSF52172">
    <property type="entry name" value="CheY-like"/>
    <property type="match status" value="1"/>
</dbReference>
<protein>
    <submittedName>
        <fullName evidence="8">Two component transcriptional regulator, LuxR family</fullName>
    </submittedName>
</protein>
<evidence type="ECO:0000313" key="9">
    <source>
        <dbReference type="Proteomes" id="UP000198403"/>
    </source>
</evidence>
<dbReference type="RefSeq" id="WP_089338282.1">
    <property type="nucleotide sequence ID" value="NZ_FZNO01000027.1"/>
</dbReference>
<keyword evidence="2" id="KW-0805">Transcription regulation</keyword>
<dbReference type="AlphaFoldDB" id="A0A238ZAE5"/>
<dbReference type="CDD" id="cd17535">
    <property type="entry name" value="REC_NarL-like"/>
    <property type="match status" value="1"/>
</dbReference>
<dbReference type="GO" id="GO:0006355">
    <property type="term" value="P:regulation of DNA-templated transcription"/>
    <property type="evidence" value="ECO:0007669"/>
    <property type="project" value="InterPro"/>
</dbReference>
<dbReference type="InterPro" id="IPR001789">
    <property type="entry name" value="Sig_transdc_resp-reg_receiver"/>
</dbReference>
<evidence type="ECO:0000259" key="7">
    <source>
        <dbReference type="PROSITE" id="PS50110"/>
    </source>
</evidence>
<dbReference type="InterPro" id="IPR000792">
    <property type="entry name" value="Tscrpt_reg_LuxR_C"/>
</dbReference>
<dbReference type="InterPro" id="IPR016032">
    <property type="entry name" value="Sig_transdc_resp-reg_C-effctor"/>
</dbReference>
<dbReference type="CDD" id="cd06170">
    <property type="entry name" value="LuxR_C_like"/>
    <property type="match status" value="1"/>
</dbReference>
<dbReference type="EMBL" id="FZNO01000027">
    <property type="protein sequence ID" value="SNR80515.1"/>
    <property type="molecule type" value="Genomic_DNA"/>
</dbReference>
<evidence type="ECO:0000256" key="3">
    <source>
        <dbReference type="ARBA" id="ARBA00023125"/>
    </source>
</evidence>
<evidence type="ECO:0000256" key="2">
    <source>
        <dbReference type="ARBA" id="ARBA00023015"/>
    </source>
</evidence>
<dbReference type="Gene3D" id="3.40.50.2300">
    <property type="match status" value="1"/>
</dbReference>
<feature type="modified residue" description="4-aspartylphosphate" evidence="5">
    <location>
        <position position="54"/>
    </location>
</feature>
<dbReference type="GO" id="GO:0003677">
    <property type="term" value="F:DNA binding"/>
    <property type="evidence" value="ECO:0007669"/>
    <property type="project" value="UniProtKB-KW"/>
</dbReference>
<dbReference type="OrthoDB" id="4135368at2"/>
<dbReference type="PROSITE" id="PS50110">
    <property type="entry name" value="RESPONSE_REGULATORY"/>
    <property type="match status" value="1"/>
</dbReference>
<feature type="domain" description="Response regulatory" evidence="7">
    <location>
        <begin position="4"/>
        <end position="124"/>
    </location>
</feature>
<organism evidence="8 9">
    <name type="scientific">Blastococcus mobilis</name>
    <dbReference type="NCBI Taxonomy" id="1938746"/>
    <lineage>
        <taxon>Bacteria</taxon>
        <taxon>Bacillati</taxon>
        <taxon>Actinomycetota</taxon>
        <taxon>Actinomycetes</taxon>
        <taxon>Geodermatophilales</taxon>
        <taxon>Geodermatophilaceae</taxon>
        <taxon>Blastococcus</taxon>
    </lineage>
</organism>
<dbReference type="PRINTS" id="PR00038">
    <property type="entry name" value="HTHLUXR"/>
</dbReference>
<reference evidence="8 9" key="1">
    <citation type="submission" date="2017-06" db="EMBL/GenBank/DDBJ databases">
        <authorList>
            <person name="Kim H.J."/>
            <person name="Triplett B.A."/>
        </authorList>
    </citation>
    <scope>NUCLEOTIDE SEQUENCE [LARGE SCALE GENOMIC DNA]</scope>
    <source>
        <strain evidence="8 9">DSM 44272</strain>
    </source>
</reference>